<dbReference type="EMBL" id="FNJR01000018">
    <property type="protein sequence ID" value="SDP95793.1"/>
    <property type="molecule type" value="Genomic_DNA"/>
</dbReference>
<sequence length="191" mass="20956">MTTTIAVTDDTSDVRTRLEDFVSSGARGLVITDPVDLTLPDRTSVDTVRLLRDAVGHGLRIDWRASPVDGLSVTDFTHLPPPANLDELSFLPDSDAESWLDLYSYGQLFYRVGPGFVSIKDVRPTVPAARMTLEEEEARIFLELAEGGGETGNSESLRSELVEYGLGIAAEGGFLVLPYRIRQWPIPFSAI</sequence>
<protein>
    <submittedName>
        <fullName evidence="1">Uncharacterized protein</fullName>
    </submittedName>
</protein>
<dbReference type="RefSeq" id="WP_092604476.1">
    <property type="nucleotide sequence ID" value="NZ_FNJR01000018.1"/>
</dbReference>
<dbReference type="Proteomes" id="UP000199497">
    <property type="component" value="Unassembled WGS sequence"/>
</dbReference>
<dbReference type="STRING" id="405564.SAMN04487905_11849"/>
<accession>A0A1H0WYL0</accession>
<organism evidence="1 2">
    <name type="scientific">Actinopolyspora xinjiangensis</name>
    <dbReference type="NCBI Taxonomy" id="405564"/>
    <lineage>
        <taxon>Bacteria</taxon>
        <taxon>Bacillati</taxon>
        <taxon>Actinomycetota</taxon>
        <taxon>Actinomycetes</taxon>
        <taxon>Actinopolysporales</taxon>
        <taxon>Actinopolysporaceae</taxon>
        <taxon>Actinopolyspora</taxon>
    </lineage>
</organism>
<name>A0A1H0WYL0_9ACTN</name>
<evidence type="ECO:0000313" key="1">
    <source>
        <dbReference type="EMBL" id="SDP95793.1"/>
    </source>
</evidence>
<dbReference type="InterPro" id="IPR043863">
    <property type="entry name" value="DUF5825"/>
</dbReference>
<keyword evidence="2" id="KW-1185">Reference proteome</keyword>
<proteinExistence type="predicted"/>
<dbReference type="Pfam" id="PF19142">
    <property type="entry name" value="DUF5825"/>
    <property type="match status" value="1"/>
</dbReference>
<gene>
    <name evidence="1" type="ORF">SAMN04487905_11849</name>
</gene>
<evidence type="ECO:0000313" key="2">
    <source>
        <dbReference type="Proteomes" id="UP000199497"/>
    </source>
</evidence>
<dbReference type="AlphaFoldDB" id="A0A1H0WYL0"/>
<reference evidence="2" key="1">
    <citation type="submission" date="2016-10" db="EMBL/GenBank/DDBJ databases">
        <authorList>
            <person name="Varghese N."/>
            <person name="Submissions S."/>
        </authorList>
    </citation>
    <scope>NUCLEOTIDE SEQUENCE [LARGE SCALE GENOMIC DNA]</scope>
    <source>
        <strain evidence="2">DSM 46732</strain>
    </source>
</reference>